<sequence>MTKSLCPQSPDPKRLLSDYQTLRAKITAECKAHWSAWEGEDMRPDFRPSAQNLAHYLALRHADLTPLQPDLAGLGLSTLGRTEPHVRASLDAVEATLTALAEGGPWDRLPRPSGEDFTQGPACLAARRDRLFGAGASGAPRSRILLTLPTEAASDPDLIPEMIRAGADSMRINCAHDGPGVWAAMIARIRAAENEIGRSVPVLMDLAGPKLRTGPVFGPKKPRVFVGDRLDILRELPSGKVKHISTTLSHPELIDRLTVGMPVFIDDGKIGAEVVKLTKKGARLRVTRAGPKGVKVKPEKGFNLPSVEIDIPALTEADRAALDFVVGHADMIGYSFVQTPEDIRLLIKEVDQRLAKGAARPGLVLKIETALAVRNLPRLIVQAGALSETAVMIARGDLAVEIGMERMSEIQEEVLWLCEAAHTPVVWATQVLEGLMKEGLATRAETTDAAMAQRADCVMLNKGPYVLDTIHFLSRILGRMDRHMSKKSARLAPLRSWKGNLSL</sequence>
<keyword evidence="11 14" id="KW-0670">Pyruvate</keyword>
<dbReference type="PRINTS" id="PR01050">
    <property type="entry name" value="PYRUVTKNASE"/>
</dbReference>
<evidence type="ECO:0000256" key="7">
    <source>
        <dbReference type="ARBA" id="ARBA00022777"/>
    </source>
</evidence>
<dbReference type="OrthoDB" id="9812123at2"/>
<evidence type="ECO:0000256" key="10">
    <source>
        <dbReference type="ARBA" id="ARBA00023152"/>
    </source>
</evidence>
<dbReference type="InterPro" id="IPR015813">
    <property type="entry name" value="Pyrv/PenolPyrv_kinase-like_dom"/>
</dbReference>
<dbReference type="InterPro" id="IPR015806">
    <property type="entry name" value="Pyrv_Knase_insert_dom_sf"/>
</dbReference>
<dbReference type="Gene3D" id="3.20.20.60">
    <property type="entry name" value="Phosphoenolpyruvate-binding domains"/>
    <property type="match status" value="1"/>
</dbReference>
<feature type="domain" description="Pyruvate kinase barrel" evidence="13">
    <location>
        <begin position="141"/>
        <end position="461"/>
    </location>
</feature>
<keyword evidence="10 12" id="KW-0324">Glycolysis</keyword>
<dbReference type="GO" id="GO:0000287">
    <property type="term" value="F:magnesium ion binding"/>
    <property type="evidence" value="ECO:0007669"/>
    <property type="project" value="InterPro"/>
</dbReference>
<evidence type="ECO:0000256" key="6">
    <source>
        <dbReference type="ARBA" id="ARBA00022741"/>
    </source>
</evidence>
<evidence type="ECO:0000256" key="1">
    <source>
        <dbReference type="ARBA" id="ARBA00004997"/>
    </source>
</evidence>
<keyword evidence="8" id="KW-0067">ATP-binding</keyword>
<evidence type="ECO:0000256" key="2">
    <source>
        <dbReference type="ARBA" id="ARBA00008663"/>
    </source>
</evidence>
<dbReference type="AlphaFoldDB" id="A0A1I3Q7T4"/>
<comment type="pathway">
    <text evidence="1 12">Carbohydrate degradation; glycolysis; pyruvate from D-glyceraldehyde 3-phosphate: step 5/5.</text>
</comment>
<evidence type="ECO:0000313" key="14">
    <source>
        <dbReference type="EMBL" id="SFJ29632.1"/>
    </source>
</evidence>
<comment type="similarity">
    <text evidence="2 12">Belongs to the pyruvate kinase family.</text>
</comment>
<dbReference type="GO" id="GO:0005524">
    <property type="term" value="F:ATP binding"/>
    <property type="evidence" value="ECO:0007669"/>
    <property type="project" value="UniProtKB-KW"/>
</dbReference>
<protein>
    <recommendedName>
        <fullName evidence="3 12">Pyruvate kinase</fullName>
        <ecNumber evidence="3 12">2.7.1.40</ecNumber>
    </recommendedName>
</protein>
<dbReference type="GO" id="GO:0016301">
    <property type="term" value="F:kinase activity"/>
    <property type="evidence" value="ECO:0007669"/>
    <property type="project" value="UniProtKB-KW"/>
</dbReference>
<keyword evidence="9 12" id="KW-0460">Magnesium</keyword>
<keyword evidence="5" id="KW-0479">Metal-binding</keyword>
<dbReference type="GO" id="GO:0030955">
    <property type="term" value="F:potassium ion binding"/>
    <property type="evidence" value="ECO:0007669"/>
    <property type="project" value="InterPro"/>
</dbReference>
<evidence type="ECO:0000256" key="4">
    <source>
        <dbReference type="ARBA" id="ARBA00022679"/>
    </source>
</evidence>
<dbReference type="RefSeq" id="WP_066607928.1">
    <property type="nucleotide sequence ID" value="NZ_FORY01000003.1"/>
</dbReference>
<dbReference type="Gene3D" id="2.40.33.10">
    <property type="entry name" value="PK beta-barrel domain-like"/>
    <property type="match status" value="1"/>
</dbReference>
<keyword evidence="7 12" id="KW-0418">Kinase</keyword>
<comment type="catalytic activity">
    <reaction evidence="12">
        <text>pyruvate + ATP = phosphoenolpyruvate + ADP + H(+)</text>
        <dbReference type="Rhea" id="RHEA:18157"/>
        <dbReference type="ChEBI" id="CHEBI:15361"/>
        <dbReference type="ChEBI" id="CHEBI:15378"/>
        <dbReference type="ChEBI" id="CHEBI:30616"/>
        <dbReference type="ChEBI" id="CHEBI:58702"/>
        <dbReference type="ChEBI" id="CHEBI:456216"/>
        <dbReference type="EC" id="2.7.1.40"/>
    </reaction>
</comment>
<evidence type="ECO:0000256" key="8">
    <source>
        <dbReference type="ARBA" id="ARBA00022840"/>
    </source>
</evidence>
<reference evidence="14 15" key="1">
    <citation type="submission" date="2016-10" db="EMBL/GenBank/DDBJ databases">
        <authorList>
            <person name="de Groot N.N."/>
        </authorList>
    </citation>
    <scope>NUCLEOTIDE SEQUENCE [LARGE SCALE GENOMIC DNA]</scope>
    <source>
        <strain evidence="14 15">CGMCC 1.8891</strain>
    </source>
</reference>
<keyword evidence="15" id="KW-1185">Reference proteome</keyword>
<gene>
    <name evidence="14" type="ORF">SAMN04488138_103239</name>
</gene>
<dbReference type="SUPFAM" id="SSF51621">
    <property type="entry name" value="Phosphoenolpyruvate/pyruvate domain"/>
    <property type="match status" value="1"/>
</dbReference>
<dbReference type="InterPro" id="IPR015793">
    <property type="entry name" value="Pyrv_Knase_brl"/>
</dbReference>
<dbReference type="SUPFAM" id="SSF50800">
    <property type="entry name" value="PK beta-barrel domain-like"/>
    <property type="match status" value="1"/>
</dbReference>
<evidence type="ECO:0000259" key="13">
    <source>
        <dbReference type="Pfam" id="PF00224"/>
    </source>
</evidence>
<evidence type="ECO:0000256" key="5">
    <source>
        <dbReference type="ARBA" id="ARBA00022723"/>
    </source>
</evidence>
<organism evidence="14 15">
    <name type="scientific">Celeribacter halophilus</name>
    <dbReference type="NCBI Taxonomy" id="576117"/>
    <lineage>
        <taxon>Bacteria</taxon>
        <taxon>Pseudomonadati</taxon>
        <taxon>Pseudomonadota</taxon>
        <taxon>Alphaproteobacteria</taxon>
        <taxon>Rhodobacterales</taxon>
        <taxon>Roseobacteraceae</taxon>
        <taxon>Celeribacter</taxon>
    </lineage>
</organism>
<dbReference type="GeneID" id="98664336"/>
<evidence type="ECO:0000313" key="15">
    <source>
        <dbReference type="Proteomes" id="UP000183299"/>
    </source>
</evidence>
<keyword evidence="6" id="KW-0547">Nucleotide-binding</keyword>
<dbReference type="GO" id="GO:0004743">
    <property type="term" value="F:pyruvate kinase activity"/>
    <property type="evidence" value="ECO:0007669"/>
    <property type="project" value="UniProtKB-EC"/>
</dbReference>
<name>A0A1I3Q7T4_9RHOB</name>
<dbReference type="InterPro" id="IPR011037">
    <property type="entry name" value="Pyrv_Knase-like_insert_dom_sf"/>
</dbReference>
<keyword evidence="4 12" id="KW-0808">Transferase</keyword>
<evidence type="ECO:0000256" key="3">
    <source>
        <dbReference type="ARBA" id="ARBA00012142"/>
    </source>
</evidence>
<evidence type="ECO:0000256" key="11">
    <source>
        <dbReference type="ARBA" id="ARBA00023317"/>
    </source>
</evidence>
<evidence type="ECO:0000256" key="12">
    <source>
        <dbReference type="RuleBase" id="RU000504"/>
    </source>
</evidence>
<dbReference type="UniPathway" id="UPA00109">
    <property type="reaction ID" value="UER00188"/>
</dbReference>
<dbReference type="Pfam" id="PF00224">
    <property type="entry name" value="PK"/>
    <property type="match status" value="1"/>
</dbReference>
<dbReference type="InterPro" id="IPR040442">
    <property type="entry name" value="Pyrv_kinase-like_dom_sf"/>
</dbReference>
<evidence type="ECO:0000256" key="9">
    <source>
        <dbReference type="ARBA" id="ARBA00022842"/>
    </source>
</evidence>
<dbReference type="STRING" id="576117.SAMN04488138_103239"/>
<accession>A0A1I3Q7T4</accession>
<dbReference type="InterPro" id="IPR001697">
    <property type="entry name" value="Pyr_Knase"/>
</dbReference>
<dbReference type="PANTHER" id="PTHR11817">
    <property type="entry name" value="PYRUVATE KINASE"/>
    <property type="match status" value="1"/>
</dbReference>
<dbReference type="Proteomes" id="UP000183299">
    <property type="component" value="Unassembled WGS sequence"/>
</dbReference>
<dbReference type="EC" id="2.7.1.40" evidence="3 12"/>
<proteinExistence type="inferred from homology"/>
<dbReference type="EMBL" id="FORY01000003">
    <property type="protein sequence ID" value="SFJ29632.1"/>
    <property type="molecule type" value="Genomic_DNA"/>
</dbReference>